<name>A0ABV9X422_9ACTN</name>
<proteinExistence type="inferred from homology"/>
<dbReference type="InterPro" id="IPR045851">
    <property type="entry name" value="AMP-bd_C_sf"/>
</dbReference>
<accession>A0ABV9X422</accession>
<protein>
    <submittedName>
        <fullName evidence="6">FadD3 family acyl-CoA ligase</fullName>
    </submittedName>
</protein>
<dbReference type="Pfam" id="PF13193">
    <property type="entry name" value="AMP-binding_C"/>
    <property type="match status" value="1"/>
</dbReference>
<dbReference type="Pfam" id="PF00501">
    <property type="entry name" value="AMP-binding"/>
    <property type="match status" value="1"/>
</dbReference>
<dbReference type="Gene3D" id="3.40.50.980">
    <property type="match status" value="1"/>
</dbReference>
<evidence type="ECO:0000256" key="1">
    <source>
        <dbReference type="ARBA" id="ARBA00006432"/>
    </source>
</evidence>
<evidence type="ECO:0000256" key="3">
    <source>
        <dbReference type="SAM" id="MobiDB-lite"/>
    </source>
</evidence>
<keyword evidence="2 6" id="KW-0436">Ligase</keyword>
<dbReference type="PANTHER" id="PTHR43201">
    <property type="entry name" value="ACYL-COA SYNTHETASE"/>
    <property type="match status" value="1"/>
</dbReference>
<feature type="domain" description="AMP-dependent synthetase/ligase" evidence="4">
    <location>
        <begin position="17"/>
        <end position="414"/>
    </location>
</feature>
<dbReference type="PROSITE" id="PS00455">
    <property type="entry name" value="AMP_BINDING"/>
    <property type="match status" value="1"/>
</dbReference>
<organism evidence="6 7">
    <name type="scientific">Streptomyces lienomycini</name>
    <dbReference type="NCBI Taxonomy" id="284035"/>
    <lineage>
        <taxon>Bacteria</taxon>
        <taxon>Bacillati</taxon>
        <taxon>Actinomycetota</taxon>
        <taxon>Actinomycetes</taxon>
        <taxon>Kitasatosporales</taxon>
        <taxon>Streptomycetaceae</taxon>
        <taxon>Streptomyces</taxon>
    </lineage>
</organism>
<dbReference type="Gene3D" id="3.40.50.12780">
    <property type="entry name" value="N-terminal domain of ligase-like"/>
    <property type="match status" value="1"/>
</dbReference>
<sequence length="549" mass="58328">MSEPEPPLTIPGALDLAAARAPDREALVDDDVRLSWRELRDQVRAAVKSLIALGTRPGDRIAVWAPNGHRWVVAALAVTSAGAVLVPVNTRYKGGEARGLLERGAARLLFVENGFLGKDYLAMLRDGAEAPEETLPVPSLPGLAAVVTLDGDGDGDEDGEDGAGGARGGEDRPGTLPWRDFLAYGAHLPDDEVTVRTASVRPDDPSDLLFTSGTTGRPKGALTTHRQNLTTYRAWSARTGVTGDDRYLILNPLFHCFGYKAGVLACLLRRTTMVLQPVFDVNRALRAVETERISVLPGPPTIYTELLDAPDRSLFDLSSLRLAVTGAAVVPVALVRRMRAELFPEVLTAYGLTESCGTVSVCSADDDAETVALTAGRPIDGVEVRVTDGDRRPLPAGQDGEILVRGYNVMLGYLDDPAASAAAVDADGWLATGDVGHFDPRGNLVLTGRSKDMFVVGGFNVYPAEIEQVLTGHDAVSEAAVIGIPDPRLGEVGRAYVTARPGAGSDPGVLLDWCRERLANFKVPREVVVLGALPRNAAGKVDKAALRTD</sequence>
<comment type="similarity">
    <text evidence="1">Belongs to the ATP-dependent AMP-binding enzyme family.</text>
</comment>
<evidence type="ECO:0000313" key="7">
    <source>
        <dbReference type="Proteomes" id="UP001595855"/>
    </source>
</evidence>
<reference evidence="7" key="1">
    <citation type="journal article" date="2019" name="Int. J. Syst. Evol. Microbiol.">
        <title>The Global Catalogue of Microorganisms (GCM) 10K type strain sequencing project: providing services to taxonomists for standard genome sequencing and annotation.</title>
        <authorList>
            <consortium name="The Broad Institute Genomics Platform"/>
            <consortium name="The Broad Institute Genome Sequencing Center for Infectious Disease"/>
            <person name="Wu L."/>
            <person name="Ma J."/>
        </authorList>
    </citation>
    <scope>NUCLEOTIDE SEQUENCE [LARGE SCALE GENOMIC DNA]</scope>
    <source>
        <strain evidence="7">CGMCC 4.1542</strain>
    </source>
</reference>
<evidence type="ECO:0000259" key="4">
    <source>
        <dbReference type="Pfam" id="PF00501"/>
    </source>
</evidence>
<gene>
    <name evidence="6" type="ORF">ACFPRC_32320</name>
</gene>
<dbReference type="NCBIfam" id="NF005801">
    <property type="entry name" value="PRK07656.1"/>
    <property type="match status" value="1"/>
</dbReference>
<evidence type="ECO:0000313" key="6">
    <source>
        <dbReference type="EMBL" id="MFC5019533.1"/>
    </source>
</evidence>
<feature type="domain" description="AMP-binding enzyme C-terminal" evidence="5">
    <location>
        <begin position="465"/>
        <end position="540"/>
    </location>
</feature>
<feature type="region of interest" description="Disordered" evidence="3">
    <location>
        <begin position="149"/>
        <end position="175"/>
    </location>
</feature>
<dbReference type="PANTHER" id="PTHR43201:SF5">
    <property type="entry name" value="MEDIUM-CHAIN ACYL-COA LIGASE ACSF2, MITOCHONDRIAL"/>
    <property type="match status" value="1"/>
</dbReference>
<feature type="compositionally biased region" description="Acidic residues" evidence="3">
    <location>
        <begin position="151"/>
        <end position="161"/>
    </location>
</feature>
<dbReference type="RefSeq" id="WP_271414435.1">
    <property type="nucleotide sequence ID" value="NZ_BAAATN010000012.1"/>
</dbReference>
<dbReference type="Gene3D" id="3.30.300.30">
    <property type="match status" value="1"/>
</dbReference>
<dbReference type="SUPFAM" id="SSF56801">
    <property type="entry name" value="Acetyl-CoA synthetase-like"/>
    <property type="match status" value="1"/>
</dbReference>
<keyword evidence="7" id="KW-1185">Reference proteome</keyword>
<dbReference type="InterPro" id="IPR042099">
    <property type="entry name" value="ANL_N_sf"/>
</dbReference>
<dbReference type="InterPro" id="IPR000873">
    <property type="entry name" value="AMP-dep_synth/lig_dom"/>
</dbReference>
<dbReference type="Proteomes" id="UP001595855">
    <property type="component" value="Unassembled WGS sequence"/>
</dbReference>
<dbReference type="InterPro" id="IPR020845">
    <property type="entry name" value="AMP-binding_CS"/>
</dbReference>
<comment type="caution">
    <text evidence="6">The sequence shown here is derived from an EMBL/GenBank/DDBJ whole genome shotgun (WGS) entry which is preliminary data.</text>
</comment>
<dbReference type="EMBL" id="JBHSJO010000001">
    <property type="protein sequence ID" value="MFC5019533.1"/>
    <property type="molecule type" value="Genomic_DNA"/>
</dbReference>
<evidence type="ECO:0000259" key="5">
    <source>
        <dbReference type="Pfam" id="PF13193"/>
    </source>
</evidence>
<dbReference type="InterPro" id="IPR025110">
    <property type="entry name" value="AMP-bd_C"/>
</dbReference>
<evidence type="ECO:0000256" key="2">
    <source>
        <dbReference type="ARBA" id="ARBA00022598"/>
    </source>
</evidence>
<dbReference type="GO" id="GO:0016874">
    <property type="term" value="F:ligase activity"/>
    <property type="evidence" value="ECO:0007669"/>
    <property type="project" value="UniProtKB-KW"/>
</dbReference>